<dbReference type="OrthoDB" id="405996at2759"/>
<comment type="caution">
    <text evidence="1">The sequence shown here is derived from an EMBL/GenBank/DDBJ whole genome shotgun (WGS) entry which is preliminary data.</text>
</comment>
<feature type="non-terminal residue" evidence="1">
    <location>
        <position position="1"/>
    </location>
</feature>
<dbReference type="AlphaFoldDB" id="A0A9N9IAL2"/>
<gene>
    <name evidence="1" type="ORF">AMORRO_LOCUS13759</name>
</gene>
<dbReference type="EMBL" id="CAJVPV010024857">
    <property type="protein sequence ID" value="CAG8727493.1"/>
    <property type="molecule type" value="Genomic_DNA"/>
</dbReference>
<name>A0A9N9IAL2_9GLOM</name>
<evidence type="ECO:0000313" key="2">
    <source>
        <dbReference type="Proteomes" id="UP000789342"/>
    </source>
</evidence>
<evidence type="ECO:0000313" key="1">
    <source>
        <dbReference type="EMBL" id="CAG8727493.1"/>
    </source>
</evidence>
<dbReference type="Proteomes" id="UP000789342">
    <property type="component" value="Unassembled WGS sequence"/>
</dbReference>
<keyword evidence="2" id="KW-1185">Reference proteome</keyword>
<protein>
    <submittedName>
        <fullName evidence="1">11007_t:CDS:1</fullName>
    </submittedName>
</protein>
<sequence length="94" mass="10835">MQVLCRNNPRSLVLRSKRENGATTLLQFEKVHQDYDSRPQCNVRLLHELELTGYERLSQRTVFGCLGLLEVENDMFLLVVSKCLSVGEIRPNES</sequence>
<accession>A0A9N9IAL2</accession>
<proteinExistence type="predicted"/>
<reference evidence="1" key="1">
    <citation type="submission" date="2021-06" db="EMBL/GenBank/DDBJ databases">
        <authorList>
            <person name="Kallberg Y."/>
            <person name="Tangrot J."/>
            <person name="Rosling A."/>
        </authorList>
    </citation>
    <scope>NUCLEOTIDE SEQUENCE</scope>
    <source>
        <strain evidence="1">CL551</strain>
    </source>
</reference>
<organism evidence="1 2">
    <name type="scientific">Acaulospora morrowiae</name>
    <dbReference type="NCBI Taxonomy" id="94023"/>
    <lineage>
        <taxon>Eukaryota</taxon>
        <taxon>Fungi</taxon>
        <taxon>Fungi incertae sedis</taxon>
        <taxon>Mucoromycota</taxon>
        <taxon>Glomeromycotina</taxon>
        <taxon>Glomeromycetes</taxon>
        <taxon>Diversisporales</taxon>
        <taxon>Acaulosporaceae</taxon>
        <taxon>Acaulospora</taxon>
    </lineage>
</organism>